<sequence length="123" mass="14145">MLKVSTGRFDEVPVWTLTGLFSSRTDRYGAKQLLETQHHLHFRYFQDVGISHNSFLKKQHARCRCLAPPGRSDFRPELELSSVLRFTRHTSAHFLAIHIWNITAFRARFRMKGVGLAGSCSPC</sequence>
<name>A0AA88PPP2_9TELE</name>
<accession>A0AA88PPP2</accession>
<dbReference type="EMBL" id="JAUYZG010000014">
    <property type="protein sequence ID" value="KAK2889684.1"/>
    <property type="molecule type" value="Genomic_DNA"/>
</dbReference>
<proteinExistence type="predicted"/>
<dbReference type="AlphaFoldDB" id="A0AA88PPP2"/>
<evidence type="ECO:0000313" key="2">
    <source>
        <dbReference type="Proteomes" id="UP001187343"/>
    </source>
</evidence>
<dbReference type="Proteomes" id="UP001187343">
    <property type="component" value="Unassembled WGS sequence"/>
</dbReference>
<gene>
    <name evidence="1" type="ORF">Q8A67_015059</name>
</gene>
<evidence type="ECO:0000313" key="1">
    <source>
        <dbReference type="EMBL" id="KAK2889684.1"/>
    </source>
</evidence>
<organism evidence="1 2">
    <name type="scientific">Cirrhinus molitorella</name>
    <name type="common">mud carp</name>
    <dbReference type="NCBI Taxonomy" id="172907"/>
    <lineage>
        <taxon>Eukaryota</taxon>
        <taxon>Metazoa</taxon>
        <taxon>Chordata</taxon>
        <taxon>Craniata</taxon>
        <taxon>Vertebrata</taxon>
        <taxon>Euteleostomi</taxon>
        <taxon>Actinopterygii</taxon>
        <taxon>Neopterygii</taxon>
        <taxon>Teleostei</taxon>
        <taxon>Ostariophysi</taxon>
        <taxon>Cypriniformes</taxon>
        <taxon>Cyprinidae</taxon>
        <taxon>Labeoninae</taxon>
        <taxon>Labeonini</taxon>
        <taxon>Cirrhinus</taxon>
    </lineage>
</organism>
<keyword evidence="2" id="KW-1185">Reference proteome</keyword>
<comment type="caution">
    <text evidence="1">The sequence shown here is derived from an EMBL/GenBank/DDBJ whole genome shotgun (WGS) entry which is preliminary data.</text>
</comment>
<reference evidence="1" key="1">
    <citation type="submission" date="2023-08" db="EMBL/GenBank/DDBJ databases">
        <title>Chromosome-level Genome Assembly of mud carp (Cirrhinus molitorella).</title>
        <authorList>
            <person name="Liu H."/>
        </authorList>
    </citation>
    <scope>NUCLEOTIDE SEQUENCE</scope>
    <source>
        <strain evidence="1">Prfri</strain>
        <tissue evidence="1">Muscle</tissue>
    </source>
</reference>
<protein>
    <submittedName>
        <fullName evidence="1">Uncharacterized protein</fullName>
    </submittedName>
</protein>